<organism evidence="3 4">
    <name type="scientific">Athelia psychrophila</name>
    <dbReference type="NCBI Taxonomy" id="1759441"/>
    <lineage>
        <taxon>Eukaryota</taxon>
        <taxon>Fungi</taxon>
        <taxon>Dikarya</taxon>
        <taxon>Basidiomycota</taxon>
        <taxon>Agaricomycotina</taxon>
        <taxon>Agaricomycetes</taxon>
        <taxon>Agaricomycetidae</taxon>
        <taxon>Atheliales</taxon>
        <taxon>Atheliaceae</taxon>
        <taxon>Athelia</taxon>
    </lineage>
</organism>
<keyword evidence="1" id="KW-0812">Transmembrane</keyword>
<evidence type="ECO:0000256" key="1">
    <source>
        <dbReference type="SAM" id="Phobius"/>
    </source>
</evidence>
<reference evidence="3 4" key="1">
    <citation type="journal article" date="2016" name="Mol. Biol. Evol.">
        <title>Comparative Genomics of Early-Diverging Mushroom-Forming Fungi Provides Insights into the Origins of Lignocellulose Decay Capabilities.</title>
        <authorList>
            <person name="Nagy L.G."/>
            <person name="Riley R."/>
            <person name="Tritt A."/>
            <person name="Adam C."/>
            <person name="Daum C."/>
            <person name="Floudas D."/>
            <person name="Sun H."/>
            <person name="Yadav J.S."/>
            <person name="Pangilinan J."/>
            <person name="Larsson K.H."/>
            <person name="Matsuura K."/>
            <person name="Barry K."/>
            <person name="Labutti K."/>
            <person name="Kuo R."/>
            <person name="Ohm R.A."/>
            <person name="Bhattacharya S.S."/>
            <person name="Shirouzu T."/>
            <person name="Yoshinaga Y."/>
            <person name="Martin F.M."/>
            <person name="Grigoriev I.V."/>
            <person name="Hibbett D.S."/>
        </authorList>
    </citation>
    <scope>NUCLEOTIDE SEQUENCE [LARGE SCALE GENOMIC DNA]</scope>
    <source>
        <strain evidence="3 4">CBS 109695</strain>
    </source>
</reference>
<feature type="transmembrane region" description="Helical" evidence="1">
    <location>
        <begin position="12"/>
        <end position="31"/>
    </location>
</feature>
<dbReference type="Pfam" id="PF20151">
    <property type="entry name" value="DUF6533"/>
    <property type="match status" value="1"/>
</dbReference>
<gene>
    <name evidence="3" type="ORF">FIBSPDRAFT_876281</name>
</gene>
<evidence type="ECO:0000313" key="3">
    <source>
        <dbReference type="EMBL" id="KZP06676.1"/>
    </source>
</evidence>
<feature type="transmembrane region" description="Helical" evidence="1">
    <location>
        <begin position="52"/>
        <end position="71"/>
    </location>
</feature>
<keyword evidence="1" id="KW-1133">Transmembrane helix</keyword>
<dbReference type="Proteomes" id="UP000076532">
    <property type="component" value="Unassembled WGS sequence"/>
</dbReference>
<keyword evidence="1" id="KW-0472">Membrane</keyword>
<name>A0A167X024_9AGAM</name>
<feature type="domain" description="DUF6533" evidence="2">
    <location>
        <begin position="17"/>
        <end position="62"/>
    </location>
</feature>
<keyword evidence="4" id="KW-1185">Reference proteome</keyword>
<protein>
    <recommendedName>
        <fullName evidence="2">DUF6533 domain-containing protein</fullName>
    </recommendedName>
</protein>
<sequence>MAFLSPQEAQEYQVATYVYFASLGALTWDWLMAIPDEYTILSRGSIFSVSKIVYLCARVFSLGFCIASTMFQA</sequence>
<dbReference type="AlphaFoldDB" id="A0A167X024"/>
<accession>A0A167X024</accession>
<evidence type="ECO:0000313" key="4">
    <source>
        <dbReference type="Proteomes" id="UP000076532"/>
    </source>
</evidence>
<dbReference type="InterPro" id="IPR045340">
    <property type="entry name" value="DUF6533"/>
</dbReference>
<evidence type="ECO:0000259" key="2">
    <source>
        <dbReference type="Pfam" id="PF20151"/>
    </source>
</evidence>
<dbReference type="EMBL" id="KV417777">
    <property type="protein sequence ID" value="KZP06676.1"/>
    <property type="molecule type" value="Genomic_DNA"/>
</dbReference>
<proteinExistence type="predicted"/>